<dbReference type="InterPro" id="IPR011990">
    <property type="entry name" value="TPR-like_helical_dom_sf"/>
</dbReference>
<dbReference type="Gene3D" id="1.25.40.10">
    <property type="entry name" value="Tetratricopeptide repeat domain"/>
    <property type="match status" value="1"/>
</dbReference>
<reference evidence="3" key="1">
    <citation type="journal article" date="2019" name="Int. J. Syst. Evol. Microbiol.">
        <title>The Global Catalogue of Microorganisms (GCM) 10K type strain sequencing project: providing services to taxonomists for standard genome sequencing and annotation.</title>
        <authorList>
            <consortium name="The Broad Institute Genomics Platform"/>
            <consortium name="The Broad Institute Genome Sequencing Center for Infectious Disease"/>
            <person name="Wu L."/>
            <person name="Ma J."/>
        </authorList>
    </citation>
    <scope>NUCLEOTIDE SEQUENCE [LARGE SCALE GENOMIC DNA]</scope>
    <source>
        <strain evidence="3">CCM 8653</strain>
    </source>
</reference>
<comment type="caution">
    <text evidence="2">The sequence shown here is derived from an EMBL/GenBank/DDBJ whole genome shotgun (WGS) entry which is preliminary data.</text>
</comment>
<organism evidence="2 3">
    <name type="scientific">Isoptericola cucumis</name>
    <dbReference type="NCBI Taxonomy" id="1776856"/>
    <lineage>
        <taxon>Bacteria</taxon>
        <taxon>Bacillati</taxon>
        <taxon>Actinomycetota</taxon>
        <taxon>Actinomycetes</taxon>
        <taxon>Micrococcales</taxon>
        <taxon>Promicromonosporaceae</taxon>
        <taxon>Isoptericola</taxon>
    </lineage>
</organism>
<evidence type="ECO:0008006" key="4">
    <source>
        <dbReference type="Google" id="ProtNLM"/>
    </source>
</evidence>
<proteinExistence type="predicted"/>
<gene>
    <name evidence="2" type="ORF">GCM10007368_12310</name>
</gene>
<dbReference type="Proteomes" id="UP000632535">
    <property type="component" value="Unassembled WGS sequence"/>
</dbReference>
<sequence length="408" mass="44117">MNDSAPEQGRDDERPSSRSGGARGRGPGDGRSGGGRGDRRGGGGDRGPRRDDRGSAGRDERPERRDRRDDGRGRREDGGQRRDGGPSRPRRDDRGNGPARRQGSGDRPYGRPDERGGRPTESRDRGGRPARRDDRTDRRAAPRATDRPERARVSEPEIAEDVNIGQLSREARGRMRGLTKENAERVGMHLVMAGRLLDVDPERAYEHAQAAVRRGGRIDVVREAAGIAAYRTGRFAEALRELRTVRRLNGSSEHLPIMADAERGLGRPERALALAASDEARTLDAEGRTELAIVASGARSDLGEHEAALAVLDRIPAADQQGDLRIRVLQARAVALEAAGRTAEASTLLARVAPDELERVSGVLPADEDVVVYDVYDEEADDAAGEPADAADEPDPPAPETDGPEDRA</sequence>
<evidence type="ECO:0000256" key="1">
    <source>
        <dbReference type="SAM" id="MobiDB-lite"/>
    </source>
</evidence>
<keyword evidence="3" id="KW-1185">Reference proteome</keyword>
<dbReference type="EMBL" id="BMDG01000004">
    <property type="protein sequence ID" value="GGI06668.1"/>
    <property type="molecule type" value="Genomic_DNA"/>
</dbReference>
<feature type="compositionally biased region" description="Gly residues" evidence="1">
    <location>
        <begin position="21"/>
        <end position="35"/>
    </location>
</feature>
<protein>
    <recommendedName>
        <fullName evidence="4">Tetratricopeptide repeat protein</fullName>
    </recommendedName>
</protein>
<feature type="region of interest" description="Disordered" evidence="1">
    <location>
        <begin position="376"/>
        <end position="408"/>
    </location>
</feature>
<evidence type="ECO:0000313" key="2">
    <source>
        <dbReference type="EMBL" id="GGI06668.1"/>
    </source>
</evidence>
<feature type="region of interest" description="Disordered" evidence="1">
    <location>
        <begin position="1"/>
        <end position="166"/>
    </location>
</feature>
<dbReference type="RefSeq" id="WP_229737647.1">
    <property type="nucleotide sequence ID" value="NZ_BMDG01000004.1"/>
</dbReference>
<feature type="compositionally biased region" description="Acidic residues" evidence="1">
    <location>
        <begin position="376"/>
        <end position="395"/>
    </location>
</feature>
<feature type="compositionally biased region" description="Basic and acidic residues" evidence="1">
    <location>
        <begin position="108"/>
        <end position="155"/>
    </location>
</feature>
<feature type="compositionally biased region" description="Basic and acidic residues" evidence="1">
    <location>
        <begin position="36"/>
        <end position="95"/>
    </location>
</feature>
<name>A0ABQ2B4W4_9MICO</name>
<accession>A0ABQ2B4W4</accession>
<evidence type="ECO:0000313" key="3">
    <source>
        <dbReference type="Proteomes" id="UP000632535"/>
    </source>
</evidence>